<proteinExistence type="predicted"/>
<dbReference type="AlphaFoldDB" id="A0A9N9JTE1"/>
<name>A0A9N9JTE1_9GLOM</name>
<dbReference type="GO" id="GO:0005783">
    <property type="term" value="C:endoplasmic reticulum"/>
    <property type="evidence" value="ECO:0007669"/>
    <property type="project" value="TreeGrafter"/>
</dbReference>
<evidence type="ECO:0000256" key="2">
    <source>
        <dbReference type="ARBA" id="ARBA00022840"/>
    </source>
</evidence>
<organism evidence="3 4">
    <name type="scientific">Acaulospora morrowiae</name>
    <dbReference type="NCBI Taxonomy" id="94023"/>
    <lineage>
        <taxon>Eukaryota</taxon>
        <taxon>Fungi</taxon>
        <taxon>Fungi incertae sedis</taxon>
        <taxon>Mucoromycota</taxon>
        <taxon>Glomeromycotina</taxon>
        <taxon>Glomeromycetes</taxon>
        <taxon>Diversisporales</taxon>
        <taxon>Acaulosporaceae</taxon>
        <taxon>Acaulospora</taxon>
    </lineage>
</organism>
<keyword evidence="2" id="KW-0067">ATP-binding</keyword>
<gene>
    <name evidence="3" type="ORF">AMORRO_LOCUS18153</name>
</gene>
<sequence length="121" mass="13725">ISYEINEAFYQVESNHQLFDFVAHIFEKITVFALLFSGASIAFHGGKSSNVLADAEEVKPTIFTCTPKFMTRFTTDIQSAYGKQLLFGRGYCSKLQSLKKGQLIKNSLWDMLVFNRVKAKL</sequence>
<dbReference type="GO" id="GO:0004467">
    <property type="term" value="F:long-chain fatty acid-CoA ligase activity"/>
    <property type="evidence" value="ECO:0007669"/>
    <property type="project" value="TreeGrafter"/>
</dbReference>
<evidence type="ECO:0000256" key="1">
    <source>
        <dbReference type="ARBA" id="ARBA00022741"/>
    </source>
</evidence>
<evidence type="ECO:0000313" key="4">
    <source>
        <dbReference type="Proteomes" id="UP000789342"/>
    </source>
</evidence>
<accession>A0A9N9JTE1</accession>
<dbReference type="GO" id="GO:0016020">
    <property type="term" value="C:membrane"/>
    <property type="evidence" value="ECO:0007669"/>
    <property type="project" value="TreeGrafter"/>
</dbReference>
<reference evidence="3" key="1">
    <citation type="submission" date="2021-06" db="EMBL/GenBank/DDBJ databases">
        <authorList>
            <person name="Kallberg Y."/>
            <person name="Tangrot J."/>
            <person name="Rosling A."/>
        </authorList>
    </citation>
    <scope>NUCLEOTIDE SEQUENCE</scope>
    <source>
        <strain evidence="3">CL551</strain>
    </source>
</reference>
<comment type="caution">
    <text evidence="3">The sequence shown here is derived from an EMBL/GenBank/DDBJ whole genome shotgun (WGS) entry which is preliminary data.</text>
</comment>
<dbReference type="PANTHER" id="PTHR43272:SF33">
    <property type="entry name" value="AMP-BINDING DOMAIN-CONTAINING PROTEIN-RELATED"/>
    <property type="match status" value="1"/>
</dbReference>
<keyword evidence="4" id="KW-1185">Reference proteome</keyword>
<dbReference type="Proteomes" id="UP000789342">
    <property type="component" value="Unassembled WGS sequence"/>
</dbReference>
<dbReference type="EMBL" id="CAJVPV010061606">
    <property type="protein sequence ID" value="CAG8791105.1"/>
    <property type="molecule type" value="Genomic_DNA"/>
</dbReference>
<evidence type="ECO:0000313" key="3">
    <source>
        <dbReference type="EMBL" id="CAG8791105.1"/>
    </source>
</evidence>
<feature type="non-terminal residue" evidence="3">
    <location>
        <position position="121"/>
    </location>
</feature>
<feature type="non-terminal residue" evidence="3">
    <location>
        <position position="1"/>
    </location>
</feature>
<protein>
    <submittedName>
        <fullName evidence="3">9366_t:CDS:1</fullName>
    </submittedName>
</protein>
<keyword evidence="1" id="KW-0547">Nucleotide-binding</keyword>
<dbReference type="PANTHER" id="PTHR43272">
    <property type="entry name" value="LONG-CHAIN-FATTY-ACID--COA LIGASE"/>
    <property type="match status" value="1"/>
</dbReference>
<dbReference type="GO" id="GO:0005524">
    <property type="term" value="F:ATP binding"/>
    <property type="evidence" value="ECO:0007669"/>
    <property type="project" value="UniProtKB-KW"/>
</dbReference>